<evidence type="ECO:0000259" key="2">
    <source>
        <dbReference type="Pfam" id="PF01613"/>
    </source>
</evidence>
<name>A0A1S8MPA7_CLOSA</name>
<dbReference type="RefSeq" id="WP_077867479.1">
    <property type="nucleotide sequence ID" value="NZ_LZYZ01000011.1"/>
</dbReference>
<evidence type="ECO:0000313" key="3">
    <source>
        <dbReference type="EMBL" id="OOM05957.1"/>
    </source>
</evidence>
<proteinExistence type="inferred from homology"/>
<dbReference type="GO" id="GO:0016646">
    <property type="term" value="F:oxidoreductase activity, acting on the CH-NH group of donors, NAD or NADP as acceptor"/>
    <property type="evidence" value="ECO:0007669"/>
    <property type="project" value="UniProtKB-ARBA"/>
</dbReference>
<gene>
    <name evidence="3" type="primary">flr_5</name>
    <name evidence="3" type="ORF">CLOSAC_45360</name>
</gene>
<dbReference type="EMBL" id="LZYZ01000011">
    <property type="protein sequence ID" value="OOM05957.1"/>
    <property type="molecule type" value="Genomic_DNA"/>
</dbReference>
<dbReference type="SUPFAM" id="SSF50475">
    <property type="entry name" value="FMN-binding split barrel"/>
    <property type="match status" value="1"/>
</dbReference>
<dbReference type="Gene3D" id="2.30.110.10">
    <property type="entry name" value="Electron Transport, Fmn-binding Protein, Chain A"/>
    <property type="match status" value="1"/>
</dbReference>
<organism evidence="3 4">
    <name type="scientific">Clostridium saccharobutylicum</name>
    <dbReference type="NCBI Taxonomy" id="169679"/>
    <lineage>
        <taxon>Bacteria</taxon>
        <taxon>Bacillati</taxon>
        <taxon>Bacillota</taxon>
        <taxon>Clostridia</taxon>
        <taxon>Eubacteriales</taxon>
        <taxon>Clostridiaceae</taxon>
        <taxon>Clostridium</taxon>
    </lineage>
</organism>
<dbReference type="STRING" id="169679.CSACC_25570"/>
<dbReference type="Proteomes" id="UP000191154">
    <property type="component" value="Unassembled WGS sequence"/>
</dbReference>
<protein>
    <submittedName>
        <fullName evidence="3">Flavoredoxin</fullName>
    </submittedName>
</protein>
<sequence length="169" mass="19942">MNKFKEIKPEELNENTFKLIGKDWMLITAEKENKVNTMTASWGGLGVMFNKNVVYIVLRPQRYTKEFVDYSDTFSLTFFDETFKKQLSYLGTVSGKDEDKLSKVDLTIEHSNGTPYFEEGKTVIICKKLYAQNFQPECFIESEIDKKWYPDKDYHTFYIAEIDKIFIKE</sequence>
<evidence type="ECO:0000313" key="4">
    <source>
        <dbReference type="Proteomes" id="UP000191154"/>
    </source>
</evidence>
<accession>A0A1S8MPA7</accession>
<dbReference type="PANTHER" id="PTHR43567">
    <property type="entry name" value="FLAVOREDOXIN-RELATED-RELATED"/>
    <property type="match status" value="1"/>
</dbReference>
<feature type="domain" description="Flavin reductase like" evidence="2">
    <location>
        <begin position="25"/>
        <end position="152"/>
    </location>
</feature>
<dbReference type="PANTHER" id="PTHR43567:SF5">
    <property type="entry name" value="HYPOTHETICAL CYTOSOLIC PROTEIN"/>
    <property type="match status" value="1"/>
</dbReference>
<comment type="similarity">
    <text evidence="1">Belongs to the flavoredoxin family.</text>
</comment>
<comment type="caution">
    <text evidence="3">The sequence shown here is derived from an EMBL/GenBank/DDBJ whole genome shotgun (WGS) entry which is preliminary data.</text>
</comment>
<dbReference type="InterPro" id="IPR012349">
    <property type="entry name" value="Split_barrel_FMN-bd"/>
</dbReference>
<reference evidence="3 4" key="1">
    <citation type="submission" date="2016-05" db="EMBL/GenBank/DDBJ databases">
        <title>Microbial solvent formation.</title>
        <authorList>
            <person name="Poehlein A."/>
            <person name="Montoya Solano J.D."/>
            <person name="Flitsch S."/>
            <person name="Krabben P."/>
            <person name="Duerre P."/>
            <person name="Daniel R."/>
        </authorList>
    </citation>
    <scope>NUCLEOTIDE SEQUENCE [LARGE SCALE GENOMIC DNA]</scope>
    <source>
        <strain evidence="3 4">L1-8</strain>
    </source>
</reference>
<dbReference type="GO" id="GO:0010181">
    <property type="term" value="F:FMN binding"/>
    <property type="evidence" value="ECO:0007669"/>
    <property type="project" value="InterPro"/>
</dbReference>
<dbReference type="Pfam" id="PF01613">
    <property type="entry name" value="Flavin_Reduct"/>
    <property type="match status" value="1"/>
</dbReference>
<evidence type="ECO:0000256" key="1">
    <source>
        <dbReference type="ARBA" id="ARBA00038054"/>
    </source>
</evidence>
<dbReference type="InterPro" id="IPR052174">
    <property type="entry name" value="Flavoredoxin"/>
</dbReference>
<dbReference type="AlphaFoldDB" id="A0A1S8MPA7"/>
<dbReference type="InterPro" id="IPR002563">
    <property type="entry name" value="Flavin_Rdtase-like_dom"/>
</dbReference>